<dbReference type="WBParaSite" id="ACRNAN_scaffold5019.g12491.t1">
    <property type="protein sequence ID" value="ACRNAN_scaffold5019.g12491.t1"/>
    <property type="gene ID" value="ACRNAN_scaffold5019.g12491"/>
</dbReference>
<dbReference type="InterPro" id="IPR003593">
    <property type="entry name" value="AAA+_ATPase"/>
</dbReference>
<dbReference type="FunFam" id="3.40.50.300:FF:000636">
    <property type="entry name" value="ATP-binding cassette sub-family D member 3"/>
    <property type="match status" value="1"/>
</dbReference>
<evidence type="ECO:0000256" key="6">
    <source>
        <dbReference type="ARBA" id="ARBA00022840"/>
    </source>
</evidence>
<name>A0A914DZW5_9BILA</name>
<dbReference type="GO" id="GO:0007031">
    <property type="term" value="P:peroxisome organization"/>
    <property type="evidence" value="ECO:0007669"/>
    <property type="project" value="TreeGrafter"/>
</dbReference>
<evidence type="ECO:0000313" key="12">
    <source>
        <dbReference type="WBParaSite" id="ACRNAN_scaffold5019.g12491.t1"/>
    </source>
</evidence>
<dbReference type="Pfam" id="PF06472">
    <property type="entry name" value="ABC_membrane_2"/>
    <property type="match status" value="1"/>
</dbReference>
<feature type="domain" description="ABC transporter" evidence="10">
    <location>
        <begin position="462"/>
        <end position="681"/>
    </location>
</feature>
<keyword evidence="6" id="KW-0067">ATP-binding</keyword>
<feature type="transmembrane region" description="Helical" evidence="9">
    <location>
        <begin position="79"/>
        <end position="104"/>
    </location>
</feature>
<dbReference type="GO" id="GO:0015910">
    <property type="term" value="P:long-chain fatty acid import into peroxisome"/>
    <property type="evidence" value="ECO:0007669"/>
    <property type="project" value="TreeGrafter"/>
</dbReference>
<evidence type="ECO:0000256" key="3">
    <source>
        <dbReference type="ARBA" id="ARBA00022448"/>
    </source>
</evidence>
<sequence length="681" mass="78072">MPSTLSKLVAYKPSLKEATPAIVGLSLAFVVVNLYKRRYKLGRNAAGPFLKKQATKKNEDKAHVDWVFLRKIYRIAKILIPRFFSCEVFYMGLIAVSLLCRTYADVWMITTSTRIEASIIDRDQKIFRNSVLSYFLAMPLISFVNSLLKFGLSELKIRFREKLTNHLYKQYLDGFTFYKMSNLDNRIANADQLLTQDVDRFCEGLVELYSNLSKPLVDVALYVFKLGGALGFQAPSKLFIYLLISGIFLTYLRRPIGKMTVVEQQLEGEFRFVNSRLIMNSEEIAFYQGNEREKISVTNSFQRMISHLRGLTLFRFSIGFLDNIIAKYCATMVGWYTISMPYFDFKNEKMMQKSKNELIQDYYNSGRMMFRLAEALGRLALAGREMTRLSGFTTRIDTLMNVLDDLRKGQYQRTMVSDASPDSPASEKRRLLEEAAVESGLTEAPDRLVPGSGEIFIQDNVIRFEKVPLVTPNGDVLIRSLDLEVTSGTNVLICGPNGCGKSSLFRVLGELWPLFGGRLTKPEKGKLFYVPQRPYMTLGTLRDQVIYPDKPADMRKKGIRDQDLVDYLEQVQLGYILSREGGWDSVQDWMDVLSGGEKQRIAMARLFYQRPQFAILDECTSAVSVDVEGAIYRRCRELNITLFTVSHRKSLWVHHEYYLHMDGRGSYEFAKIDENSTQFGS</sequence>
<evidence type="ECO:0000256" key="1">
    <source>
        <dbReference type="ARBA" id="ARBA00004585"/>
    </source>
</evidence>
<dbReference type="SMART" id="SM00382">
    <property type="entry name" value="AAA"/>
    <property type="match status" value="1"/>
</dbReference>
<dbReference type="PANTHER" id="PTHR11384">
    <property type="entry name" value="ATP-BINDING CASSETTE, SUB-FAMILY D MEMBER"/>
    <property type="match status" value="1"/>
</dbReference>
<feature type="transmembrane region" description="Helical" evidence="9">
    <location>
        <begin position="238"/>
        <end position="256"/>
    </location>
</feature>
<feature type="transmembrane region" description="Helical" evidence="9">
    <location>
        <begin position="131"/>
        <end position="152"/>
    </location>
</feature>
<dbReference type="GO" id="GO:0005524">
    <property type="term" value="F:ATP binding"/>
    <property type="evidence" value="ECO:0007669"/>
    <property type="project" value="UniProtKB-KW"/>
</dbReference>
<dbReference type="PANTHER" id="PTHR11384:SF62">
    <property type="entry name" value="ATP-BINDING CASSETTE SUB-FAMILY D MEMBER 3"/>
    <property type="match status" value="1"/>
</dbReference>
<dbReference type="GO" id="GO:0006635">
    <property type="term" value="P:fatty acid beta-oxidation"/>
    <property type="evidence" value="ECO:0007669"/>
    <property type="project" value="TreeGrafter"/>
</dbReference>
<dbReference type="GO" id="GO:0140359">
    <property type="term" value="F:ABC-type transporter activity"/>
    <property type="evidence" value="ECO:0007669"/>
    <property type="project" value="InterPro"/>
</dbReference>
<keyword evidence="7 9" id="KW-1133">Transmembrane helix</keyword>
<dbReference type="GO" id="GO:0042760">
    <property type="term" value="P:very long-chain fatty acid catabolic process"/>
    <property type="evidence" value="ECO:0007669"/>
    <property type="project" value="TreeGrafter"/>
</dbReference>
<evidence type="ECO:0000256" key="7">
    <source>
        <dbReference type="ARBA" id="ARBA00022989"/>
    </source>
</evidence>
<keyword evidence="3" id="KW-0813">Transport</keyword>
<comment type="similarity">
    <text evidence="2">Belongs to the ABC transporter superfamily. ABCD family. Peroxisomal fatty acyl CoA transporter (TC 3.A.1.203) subfamily.</text>
</comment>
<evidence type="ECO:0000256" key="2">
    <source>
        <dbReference type="ARBA" id="ARBA00008575"/>
    </source>
</evidence>
<dbReference type="PROSITE" id="PS50893">
    <property type="entry name" value="ABC_TRANSPORTER_2"/>
    <property type="match status" value="1"/>
</dbReference>
<keyword evidence="4 9" id="KW-0812">Transmembrane</keyword>
<dbReference type="AlphaFoldDB" id="A0A914DZW5"/>
<evidence type="ECO:0000256" key="8">
    <source>
        <dbReference type="ARBA" id="ARBA00023136"/>
    </source>
</evidence>
<feature type="transmembrane region" description="Helical" evidence="9">
    <location>
        <begin position="18"/>
        <end position="35"/>
    </location>
</feature>
<comment type="subcellular location">
    <subcellularLocation>
        <location evidence="1">Peroxisome membrane</location>
        <topology evidence="1">Multi-pass membrane protein</topology>
    </subcellularLocation>
</comment>
<dbReference type="SUPFAM" id="SSF52540">
    <property type="entry name" value="P-loop containing nucleoside triphosphate hydrolases"/>
    <property type="match status" value="1"/>
</dbReference>
<proteinExistence type="inferred from homology"/>
<dbReference type="PROSITE" id="PS00211">
    <property type="entry name" value="ABC_TRANSPORTER_1"/>
    <property type="match status" value="1"/>
</dbReference>
<keyword evidence="5" id="KW-0547">Nucleotide-binding</keyword>
<dbReference type="Pfam" id="PF00005">
    <property type="entry name" value="ABC_tran"/>
    <property type="match status" value="1"/>
</dbReference>
<evidence type="ECO:0000256" key="4">
    <source>
        <dbReference type="ARBA" id="ARBA00022692"/>
    </source>
</evidence>
<keyword evidence="11" id="KW-1185">Reference proteome</keyword>
<dbReference type="InterPro" id="IPR011527">
    <property type="entry name" value="ABC1_TM_dom"/>
</dbReference>
<dbReference type="GO" id="GO:0016887">
    <property type="term" value="F:ATP hydrolysis activity"/>
    <property type="evidence" value="ECO:0007669"/>
    <property type="project" value="InterPro"/>
</dbReference>
<evidence type="ECO:0000259" key="10">
    <source>
        <dbReference type="PROSITE" id="PS50893"/>
    </source>
</evidence>
<evidence type="ECO:0000256" key="5">
    <source>
        <dbReference type="ARBA" id="ARBA00022741"/>
    </source>
</evidence>
<dbReference type="InterPro" id="IPR050835">
    <property type="entry name" value="ABC_transporter_sub-D"/>
</dbReference>
<dbReference type="Gene3D" id="3.40.50.300">
    <property type="entry name" value="P-loop containing nucleotide triphosphate hydrolases"/>
    <property type="match status" value="1"/>
</dbReference>
<dbReference type="InterPro" id="IPR003439">
    <property type="entry name" value="ABC_transporter-like_ATP-bd"/>
</dbReference>
<dbReference type="Proteomes" id="UP000887540">
    <property type="component" value="Unplaced"/>
</dbReference>
<reference evidence="12" key="1">
    <citation type="submission" date="2022-11" db="UniProtKB">
        <authorList>
            <consortium name="WormBaseParasite"/>
        </authorList>
    </citation>
    <scope>IDENTIFICATION</scope>
</reference>
<organism evidence="11 12">
    <name type="scientific">Acrobeloides nanus</name>
    <dbReference type="NCBI Taxonomy" id="290746"/>
    <lineage>
        <taxon>Eukaryota</taxon>
        <taxon>Metazoa</taxon>
        <taxon>Ecdysozoa</taxon>
        <taxon>Nematoda</taxon>
        <taxon>Chromadorea</taxon>
        <taxon>Rhabditida</taxon>
        <taxon>Tylenchina</taxon>
        <taxon>Cephalobomorpha</taxon>
        <taxon>Cephaloboidea</taxon>
        <taxon>Cephalobidae</taxon>
        <taxon>Acrobeloides</taxon>
    </lineage>
</organism>
<keyword evidence="8 9" id="KW-0472">Membrane</keyword>
<evidence type="ECO:0000313" key="11">
    <source>
        <dbReference type="Proteomes" id="UP000887540"/>
    </source>
</evidence>
<evidence type="ECO:0000256" key="9">
    <source>
        <dbReference type="SAM" id="Phobius"/>
    </source>
</evidence>
<dbReference type="GO" id="GO:0005324">
    <property type="term" value="F:long-chain fatty acid transmembrane transporter activity"/>
    <property type="evidence" value="ECO:0007669"/>
    <property type="project" value="TreeGrafter"/>
</dbReference>
<dbReference type="InterPro" id="IPR017871">
    <property type="entry name" value="ABC_transporter-like_CS"/>
</dbReference>
<protein>
    <submittedName>
        <fullName evidence="12">ABC transporter domain-containing protein</fullName>
    </submittedName>
</protein>
<dbReference type="GO" id="GO:0005778">
    <property type="term" value="C:peroxisomal membrane"/>
    <property type="evidence" value="ECO:0007669"/>
    <property type="project" value="UniProtKB-SubCell"/>
</dbReference>
<accession>A0A914DZW5</accession>
<dbReference type="InterPro" id="IPR027417">
    <property type="entry name" value="P-loop_NTPase"/>
</dbReference>
<dbReference type="CDD" id="cd03223">
    <property type="entry name" value="ABCD_peroxisomal_ALDP"/>
    <property type="match status" value="1"/>
</dbReference>